<dbReference type="AlphaFoldDB" id="J3PHJ4"/>
<feature type="compositionally biased region" description="Low complexity" evidence="1">
    <location>
        <begin position="435"/>
        <end position="459"/>
    </location>
</feature>
<evidence type="ECO:0000313" key="4">
    <source>
        <dbReference type="Proteomes" id="UP000006039"/>
    </source>
</evidence>
<evidence type="ECO:0000313" key="3">
    <source>
        <dbReference type="EnsemblFungi" id="EJT69355"/>
    </source>
</evidence>
<keyword evidence="4" id="KW-1185">Reference proteome</keyword>
<reference evidence="4" key="1">
    <citation type="submission" date="2010-07" db="EMBL/GenBank/DDBJ databases">
        <title>The genome sequence of Gaeumannomyces graminis var. tritici strain R3-111a-1.</title>
        <authorList>
            <consortium name="The Broad Institute Genome Sequencing Platform"/>
            <person name="Ma L.-J."/>
            <person name="Dead R."/>
            <person name="Young S."/>
            <person name="Zeng Q."/>
            <person name="Koehrsen M."/>
            <person name="Alvarado L."/>
            <person name="Berlin A."/>
            <person name="Chapman S.B."/>
            <person name="Chen Z."/>
            <person name="Freedman E."/>
            <person name="Gellesch M."/>
            <person name="Goldberg J."/>
            <person name="Griggs A."/>
            <person name="Gujja S."/>
            <person name="Heilman E.R."/>
            <person name="Heiman D."/>
            <person name="Hepburn T."/>
            <person name="Howarth C."/>
            <person name="Jen D."/>
            <person name="Larson L."/>
            <person name="Mehta T."/>
            <person name="Neiman D."/>
            <person name="Pearson M."/>
            <person name="Roberts A."/>
            <person name="Saif S."/>
            <person name="Shea T."/>
            <person name="Shenoy N."/>
            <person name="Sisk P."/>
            <person name="Stolte C."/>
            <person name="Sykes S."/>
            <person name="Walk T."/>
            <person name="White J."/>
            <person name="Yandava C."/>
            <person name="Haas B."/>
            <person name="Nusbaum C."/>
            <person name="Birren B."/>
        </authorList>
    </citation>
    <scope>NUCLEOTIDE SEQUENCE [LARGE SCALE GENOMIC DNA]</scope>
    <source>
        <strain evidence="4">R3-111a-1</strain>
    </source>
</reference>
<dbReference type="VEuPathDB" id="FungiDB:GGTG_12974"/>
<organism evidence="2">
    <name type="scientific">Gaeumannomyces tritici (strain R3-111a-1)</name>
    <name type="common">Wheat and barley take-all root rot fungus</name>
    <name type="synonym">Gaeumannomyces graminis var. tritici</name>
    <dbReference type="NCBI Taxonomy" id="644352"/>
    <lineage>
        <taxon>Eukaryota</taxon>
        <taxon>Fungi</taxon>
        <taxon>Dikarya</taxon>
        <taxon>Ascomycota</taxon>
        <taxon>Pezizomycotina</taxon>
        <taxon>Sordariomycetes</taxon>
        <taxon>Sordariomycetidae</taxon>
        <taxon>Magnaporthales</taxon>
        <taxon>Magnaporthaceae</taxon>
        <taxon>Gaeumannomyces</taxon>
    </lineage>
</organism>
<dbReference type="OrthoDB" id="10597717at2759"/>
<feature type="compositionally biased region" description="Low complexity" evidence="1">
    <location>
        <begin position="506"/>
        <end position="520"/>
    </location>
</feature>
<reference evidence="3" key="4">
    <citation type="journal article" date="2015" name="G3 (Bethesda)">
        <title>Genome sequences of three phytopathogenic species of the Magnaporthaceae family of fungi.</title>
        <authorList>
            <person name="Okagaki L.H."/>
            <person name="Nunes C.C."/>
            <person name="Sailsbery J."/>
            <person name="Clay B."/>
            <person name="Brown D."/>
            <person name="John T."/>
            <person name="Oh Y."/>
            <person name="Young N."/>
            <person name="Fitzgerald M."/>
            <person name="Haas B.J."/>
            <person name="Zeng Q."/>
            <person name="Young S."/>
            <person name="Adiconis X."/>
            <person name="Fan L."/>
            <person name="Levin J.Z."/>
            <person name="Mitchell T.K."/>
            <person name="Okubara P.A."/>
            <person name="Farman M.L."/>
            <person name="Kohn L.M."/>
            <person name="Birren B."/>
            <person name="Ma L.-J."/>
            <person name="Dean R.A."/>
        </authorList>
    </citation>
    <scope>NUCLEOTIDE SEQUENCE</scope>
    <source>
        <strain evidence="3">R3-111a-1</strain>
    </source>
</reference>
<dbReference type="eggNOG" id="ENOG502RN69">
    <property type="taxonomic scope" value="Eukaryota"/>
</dbReference>
<name>J3PHJ4_GAET3</name>
<reference evidence="2" key="2">
    <citation type="submission" date="2010-07" db="EMBL/GenBank/DDBJ databases">
        <authorList>
            <consortium name="The Broad Institute Genome Sequencing Platform"/>
            <consortium name="Broad Institute Genome Sequencing Center for Infectious Disease"/>
            <person name="Ma L.-J."/>
            <person name="Dead R."/>
            <person name="Young S."/>
            <person name="Zeng Q."/>
            <person name="Koehrsen M."/>
            <person name="Alvarado L."/>
            <person name="Berlin A."/>
            <person name="Chapman S.B."/>
            <person name="Chen Z."/>
            <person name="Freedman E."/>
            <person name="Gellesch M."/>
            <person name="Goldberg J."/>
            <person name="Griggs A."/>
            <person name="Gujja S."/>
            <person name="Heilman E.R."/>
            <person name="Heiman D."/>
            <person name="Hepburn T."/>
            <person name="Howarth C."/>
            <person name="Jen D."/>
            <person name="Larson L."/>
            <person name="Mehta T."/>
            <person name="Neiman D."/>
            <person name="Pearson M."/>
            <person name="Roberts A."/>
            <person name="Saif S."/>
            <person name="Shea T."/>
            <person name="Shenoy N."/>
            <person name="Sisk P."/>
            <person name="Stolte C."/>
            <person name="Sykes S."/>
            <person name="Walk T."/>
            <person name="White J."/>
            <person name="Yandava C."/>
            <person name="Haas B."/>
            <person name="Nusbaum C."/>
            <person name="Birren B."/>
        </authorList>
    </citation>
    <scope>NUCLEOTIDE SEQUENCE</scope>
    <source>
        <strain evidence="2">R3-111a-1</strain>
    </source>
</reference>
<feature type="compositionally biased region" description="Low complexity" evidence="1">
    <location>
        <begin position="411"/>
        <end position="426"/>
    </location>
</feature>
<evidence type="ECO:0000313" key="2">
    <source>
        <dbReference type="EMBL" id="EJT69355.1"/>
    </source>
</evidence>
<dbReference type="Proteomes" id="UP000006039">
    <property type="component" value="Unassembled WGS sequence"/>
</dbReference>
<feature type="region of interest" description="Disordered" evidence="1">
    <location>
        <begin position="113"/>
        <end position="148"/>
    </location>
</feature>
<sequence length="638" mass="67058">MRDIQHITSFTPTTISSSGINHIYSIASIFIIVSLCHYPSNFSQLSYTCSKFPLRRPHPPSYLPLPLTPRRFILQQSRTATLHLPIMNLSLLVNILLLQPLLVAGLPVPKPPPAGGQENLPIHQGNPNAGPSTTTQPPGPGGGAGGQAPSLGVDYDLAQLMGHWGTPPKGVYLQGSYSAIIQVSKDITRENMVELAYRAYGEMSTIFANRENMVGSRLKPEYPSRTLVALEVGDRKIVFASSTQFRAPSGLSTKESSEFYTWAAGQIASLGSQIPNSVGAWTAHRWKNDAKSRHRLDGKCAEFNALRLDAERQNADRRWEGHGPRYESPKKIQLDKGERRPFLVAIFGKNIVKPCSAAGQLYGCEELFKDGTPFSELEAIQPGTRAVWSADIKITQLKNPRHETVPVSQDPGPASPGSSGSAPGSPELIPGTQYQAPASQSSSSPSQSLPPSSQEPPTSYQRPPPASQGSSSPSQGSPQPATAVPPVDGAVEVAASPERGPANQGSSSPPAVPATPVRATQYAIRPASAGAGGGGGGGGNILVPATPEMIPETPPPARGSSGGASQGEAVPATQFPMAPPPQGQTQPATGGTGGGGSGSMAPPNTPSPKAGEKRPQQPSSSPLETPSRKHVDKKNKEE</sequence>
<feature type="compositionally biased region" description="Low complexity" evidence="1">
    <location>
        <begin position="467"/>
        <end position="481"/>
    </location>
</feature>
<feature type="compositionally biased region" description="Basic and acidic residues" evidence="1">
    <location>
        <begin position="626"/>
        <end position="638"/>
    </location>
</feature>
<protein>
    <submittedName>
        <fullName evidence="2 3">Uncharacterized protein</fullName>
    </submittedName>
</protein>
<reference evidence="2" key="3">
    <citation type="submission" date="2010-09" db="EMBL/GenBank/DDBJ databases">
        <title>Annotation of Gaeumannomyces graminis var. tritici R3-111a-1.</title>
        <authorList>
            <consortium name="The Broad Institute Genome Sequencing Platform"/>
            <person name="Ma L.-J."/>
            <person name="Dead R."/>
            <person name="Young S.K."/>
            <person name="Zeng Q."/>
            <person name="Gargeya S."/>
            <person name="Fitzgerald M."/>
            <person name="Haas B."/>
            <person name="Abouelleil A."/>
            <person name="Alvarado L."/>
            <person name="Arachchi H.M."/>
            <person name="Berlin A."/>
            <person name="Brown A."/>
            <person name="Chapman S.B."/>
            <person name="Chen Z."/>
            <person name="Dunbar C."/>
            <person name="Freedman E."/>
            <person name="Gearin G."/>
            <person name="Gellesch M."/>
            <person name="Goldberg J."/>
            <person name="Griggs A."/>
            <person name="Gujja S."/>
            <person name="Heiman D."/>
            <person name="Howarth C."/>
            <person name="Larson L."/>
            <person name="Lui A."/>
            <person name="MacDonald P.J.P."/>
            <person name="Mehta T."/>
            <person name="Montmayeur A."/>
            <person name="Murphy C."/>
            <person name="Neiman D."/>
            <person name="Pearson M."/>
            <person name="Priest M."/>
            <person name="Roberts A."/>
            <person name="Saif S."/>
            <person name="Shea T."/>
            <person name="Shenoy N."/>
            <person name="Sisk P."/>
            <person name="Stolte C."/>
            <person name="Sykes S."/>
            <person name="Yandava C."/>
            <person name="Wortman J."/>
            <person name="Nusbaum C."/>
            <person name="Birren B."/>
        </authorList>
    </citation>
    <scope>NUCLEOTIDE SEQUENCE</scope>
    <source>
        <strain evidence="2">R3-111a-1</strain>
    </source>
</reference>
<dbReference type="HOGENOM" id="CLU_428954_0_0_1"/>
<feature type="compositionally biased region" description="Gly residues" evidence="1">
    <location>
        <begin position="530"/>
        <end position="540"/>
    </location>
</feature>
<proteinExistence type="predicted"/>
<dbReference type="GeneID" id="20353432"/>
<evidence type="ECO:0000256" key="1">
    <source>
        <dbReference type="SAM" id="MobiDB-lite"/>
    </source>
</evidence>
<gene>
    <name evidence="3" type="primary">20353432</name>
    <name evidence="2" type="ORF">GGTG_12974</name>
</gene>
<dbReference type="RefSeq" id="XP_009229140.1">
    <property type="nucleotide sequence ID" value="XM_009230876.1"/>
</dbReference>
<dbReference type="EnsemblFungi" id="EJT69355">
    <property type="protein sequence ID" value="EJT69355"/>
    <property type="gene ID" value="GGTG_12974"/>
</dbReference>
<accession>J3PHJ4</accession>
<feature type="region of interest" description="Disordered" evidence="1">
    <location>
        <begin position="398"/>
        <end position="638"/>
    </location>
</feature>
<reference evidence="3" key="5">
    <citation type="submission" date="2018-04" db="UniProtKB">
        <authorList>
            <consortium name="EnsemblFungi"/>
        </authorList>
    </citation>
    <scope>IDENTIFICATION</scope>
    <source>
        <strain evidence="3">R3-111a-1</strain>
    </source>
</reference>
<dbReference type="EMBL" id="GL385404">
    <property type="protein sequence ID" value="EJT69355.1"/>
    <property type="molecule type" value="Genomic_DNA"/>
</dbReference>